<dbReference type="EMBL" id="CAACVJ010000048">
    <property type="protein sequence ID" value="VEP12297.1"/>
    <property type="molecule type" value="Genomic_DNA"/>
</dbReference>
<protein>
    <submittedName>
        <fullName evidence="1">Uncharacterized protein</fullName>
    </submittedName>
</protein>
<reference evidence="1 2" key="1">
    <citation type="submission" date="2019-01" db="EMBL/GenBank/DDBJ databases">
        <authorList>
            <person name="Brito A."/>
        </authorList>
    </citation>
    <scope>NUCLEOTIDE SEQUENCE [LARGE SCALE GENOMIC DNA]</scope>
    <source>
        <strain evidence="1">1</strain>
    </source>
</reference>
<dbReference type="AlphaFoldDB" id="A0A563VLR3"/>
<keyword evidence="2" id="KW-1185">Reference proteome</keyword>
<sequence length="42" mass="4875">MLEALIIASWKEQKIKDQAPQVNRHHKITIPEIKNNPVLTNN</sequence>
<evidence type="ECO:0000313" key="1">
    <source>
        <dbReference type="EMBL" id="VEP12297.1"/>
    </source>
</evidence>
<organism evidence="1 2">
    <name type="scientific">Hyella patelloides LEGE 07179</name>
    <dbReference type="NCBI Taxonomy" id="945734"/>
    <lineage>
        <taxon>Bacteria</taxon>
        <taxon>Bacillati</taxon>
        <taxon>Cyanobacteriota</taxon>
        <taxon>Cyanophyceae</taxon>
        <taxon>Pleurocapsales</taxon>
        <taxon>Hyellaceae</taxon>
        <taxon>Hyella</taxon>
    </lineage>
</organism>
<gene>
    <name evidence="1" type="ORF">H1P_1410012</name>
</gene>
<accession>A0A563VLR3</accession>
<proteinExistence type="predicted"/>
<evidence type="ECO:0000313" key="2">
    <source>
        <dbReference type="Proteomes" id="UP000320055"/>
    </source>
</evidence>
<name>A0A563VLR3_9CYAN</name>
<dbReference type="Proteomes" id="UP000320055">
    <property type="component" value="Unassembled WGS sequence"/>
</dbReference>